<dbReference type="SUPFAM" id="SSF55073">
    <property type="entry name" value="Nucleotide cyclase"/>
    <property type="match status" value="1"/>
</dbReference>
<dbReference type="SMART" id="SM00267">
    <property type="entry name" value="GGDEF"/>
    <property type="match status" value="1"/>
</dbReference>
<protein>
    <submittedName>
        <fullName evidence="3">GGDEF domain-containing protein</fullName>
    </submittedName>
</protein>
<feature type="transmembrane region" description="Helical" evidence="1">
    <location>
        <begin position="35"/>
        <end position="55"/>
    </location>
</feature>
<dbReference type="PANTHER" id="PTHR45138">
    <property type="entry name" value="REGULATORY COMPONENTS OF SENSORY TRANSDUCTION SYSTEM"/>
    <property type="match status" value="1"/>
</dbReference>
<dbReference type="InterPro" id="IPR043128">
    <property type="entry name" value="Rev_trsase/Diguanyl_cyclase"/>
</dbReference>
<sequence length="348" mass="40098">MLIDFVLNISITISGIYLFHRLQYIEDRKFMDSDIFQALLMTTIAVLLLMVPLHLAGMTFSLYFIPLLILVKYSATHLIIGAVGVVYLFHHMIFDFQWQIYLIFFILYFFIMMILPFVRIQKLQSLTATTVIFTLFYVISIHMFVQPLTLWQMLLFIGASTVVMFTAVMMYEDVNAILALLKRYEEEEYKDYLTQLGNVKSLDNAVTELMDESDTLSLLLIDIDNFSLINDKYTHTSGDALIKQMAHLLDNHVPSGGTLYRSSGEEFSMVMKDLSFDRTVRLAEAIRNSVERARFHVSETENVRLTVSIGIAYQPLAPETKGRLFKEADDMLHAAKKQGENRVMFNPL</sequence>
<keyword evidence="1" id="KW-1133">Transmembrane helix</keyword>
<dbReference type="InterPro" id="IPR000160">
    <property type="entry name" value="GGDEF_dom"/>
</dbReference>
<organism evidence="3 4">
    <name type="scientific">Salinicoccus jeotgali</name>
    <dbReference type="NCBI Taxonomy" id="381634"/>
    <lineage>
        <taxon>Bacteria</taxon>
        <taxon>Bacillati</taxon>
        <taxon>Bacillota</taxon>
        <taxon>Bacilli</taxon>
        <taxon>Bacillales</taxon>
        <taxon>Staphylococcaceae</taxon>
        <taxon>Salinicoccus</taxon>
    </lineage>
</organism>
<feature type="transmembrane region" description="Helical" evidence="1">
    <location>
        <begin position="5"/>
        <end position="23"/>
    </location>
</feature>
<comment type="caution">
    <text evidence="3">The sequence shown here is derived from an EMBL/GenBank/DDBJ whole genome shotgun (WGS) entry which is preliminary data.</text>
</comment>
<feature type="transmembrane region" description="Helical" evidence="1">
    <location>
        <begin position="96"/>
        <end position="118"/>
    </location>
</feature>
<keyword evidence="1" id="KW-0812">Transmembrane</keyword>
<dbReference type="RefSeq" id="WP_344704526.1">
    <property type="nucleotide sequence ID" value="NZ_BAABCK010000070.1"/>
</dbReference>
<dbReference type="Proteomes" id="UP001500920">
    <property type="component" value="Unassembled WGS sequence"/>
</dbReference>
<evidence type="ECO:0000259" key="2">
    <source>
        <dbReference type="PROSITE" id="PS50887"/>
    </source>
</evidence>
<name>A0ABP7FEC9_9STAP</name>
<proteinExistence type="predicted"/>
<accession>A0ABP7FEC9</accession>
<keyword evidence="4" id="KW-1185">Reference proteome</keyword>
<dbReference type="PANTHER" id="PTHR45138:SF9">
    <property type="entry name" value="DIGUANYLATE CYCLASE DGCM-RELATED"/>
    <property type="match status" value="1"/>
</dbReference>
<evidence type="ECO:0000313" key="3">
    <source>
        <dbReference type="EMBL" id="GAA3733963.1"/>
    </source>
</evidence>
<keyword evidence="1" id="KW-0472">Membrane</keyword>
<evidence type="ECO:0000313" key="4">
    <source>
        <dbReference type="Proteomes" id="UP001500920"/>
    </source>
</evidence>
<feature type="transmembrane region" description="Helical" evidence="1">
    <location>
        <begin position="125"/>
        <end position="145"/>
    </location>
</feature>
<dbReference type="InterPro" id="IPR029787">
    <property type="entry name" value="Nucleotide_cyclase"/>
</dbReference>
<dbReference type="Pfam" id="PF00990">
    <property type="entry name" value="GGDEF"/>
    <property type="match status" value="1"/>
</dbReference>
<feature type="transmembrane region" description="Helical" evidence="1">
    <location>
        <begin position="151"/>
        <end position="171"/>
    </location>
</feature>
<dbReference type="PROSITE" id="PS50887">
    <property type="entry name" value="GGDEF"/>
    <property type="match status" value="1"/>
</dbReference>
<gene>
    <name evidence="3" type="ORF">GCM10022378_22700</name>
</gene>
<reference evidence="4" key="1">
    <citation type="journal article" date="2019" name="Int. J. Syst. Evol. Microbiol.">
        <title>The Global Catalogue of Microorganisms (GCM) 10K type strain sequencing project: providing services to taxonomists for standard genome sequencing and annotation.</title>
        <authorList>
            <consortium name="The Broad Institute Genomics Platform"/>
            <consortium name="The Broad Institute Genome Sequencing Center for Infectious Disease"/>
            <person name="Wu L."/>
            <person name="Ma J."/>
        </authorList>
    </citation>
    <scope>NUCLEOTIDE SEQUENCE [LARGE SCALE GENOMIC DNA]</scope>
    <source>
        <strain evidence="4">JCM 16981</strain>
    </source>
</reference>
<feature type="transmembrane region" description="Helical" evidence="1">
    <location>
        <begin position="62"/>
        <end position="90"/>
    </location>
</feature>
<dbReference type="NCBIfam" id="TIGR00254">
    <property type="entry name" value="GGDEF"/>
    <property type="match status" value="1"/>
</dbReference>
<dbReference type="InterPro" id="IPR050469">
    <property type="entry name" value="Diguanylate_Cyclase"/>
</dbReference>
<dbReference type="CDD" id="cd01949">
    <property type="entry name" value="GGDEF"/>
    <property type="match status" value="1"/>
</dbReference>
<dbReference type="EMBL" id="BAABCK010000070">
    <property type="protein sequence ID" value="GAA3733963.1"/>
    <property type="molecule type" value="Genomic_DNA"/>
</dbReference>
<dbReference type="Gene3D" id="3.30.70.270">
    <property type="match status" value="1"/>
</dbReference>
<feature type="domain" description="GGDEF" evidence="2">
    <location>
        <begin position="214"/>
        <end position="348"/>
    </location>
</feature>
<evidence type="ECO:0000256" key="1">
    <source>
        <dbReference type="SAM" id="Phobius"/>
    </source>
</evidence>